<protein>
    <recommendedName>
        <fullName evidence="5">Vacuolar-sorting protein SNF8</fullName>
    </recommendedName>
</protein>
<evidence type="ECO:0000313" key="4">
    <source>
        <dbReference type="EMBL" id="CAE0469308.1"/>
    </source>
</evidence>
<evidence type="ECO:0000313" key="3">
    <source>
        <dbReference type="EMBL" id="CAE0469305.1"/>
    </source>
</evidence>
<evidence type="ECO:0008006" key="5">
    <source>
        <dbReference type="Google" id="ProtNLM"/>
    </source>
</evidence>
<dbReference type="InterPro" id="IPR040608">
    <property type="entry name" value="Snf8/Vps36"/>
</dbReference>
<evidence type="ECO:0000256" key="2">
    <source>
        <dbReference type="SAM" id="MobiDB-lite"/>
    </source>
</evidence>
<dbReference type="SUPFAM" id="SSF46785">
    <property type="entry name" value="Winged helix' DNA-binding domain"/>
    <property type="match status" value="2"/>
</dbReference>
<dbReference type="InterPro" id="IPR036390">
    <property type="entry name" value="WH_DNA-bd_sf"/>
</dbReference>
<dbReference type="EMBL" id="HBIO01018445">
    <property type="protein sequence ID" value="CAE0469305.1"/>
    <property type="molecule type" value="Transcribed_RNA"/>
</dbReference>
<dbReference type="PANTHER" id="PTHR12806:SF0">
    <property type="entry name" value="VACUOLAR-SORTING PROTEIN SNF8"/>
    <property type="match status" value="1"/>
</dbReference>
<dbReference type="Gene3D" id="6.10.140.180">
    <property type="match status" value="1"/>
</dbReference>
<reference evidence="4" key="1">
    <citation type="submission" date="2021-01" db="EMBL/GenBank/DDBJ databases">
        <authorList>
            <person name="Corre E."/>
            <person name="Pelletier E."/>
            <person name="Niang G."/>
            <person name="Scheremetjew M."/>
            <person name="Finn R."/>
            <person name="Kale V."/>
            <person name="Holt S."/>
            <person name="Cochrane G."/>
            <person name="Meng A."/>
            <person name="Brown T."/>
            <person name="Cohen L."/>
        </authorList>
    </citation>
    <scope>NUCLEOTIDE SEQUENCE</scope>
    <source>
        <strain evidence="4">MM31A-1</strain>
    </source>
</reference>
<comment type="similarity">
    <text evidence="1">Belongs to the SNF8 family.</text>
</comment>
<organism evidence="4">
    <name type="scientific">Chaetoceros debilis</name>
    <dbReference type="NCBI Taxonomy" id="122233"/>
    <lineage>
        <taxon>Eukaryota</taxon>
        <taxon>Sar</taxon>
        <taxon>Stramenopiles</taxon>
        <taxon>Ochrophyta</taxon>
        <taxon>Bacillariophyta</taxon>
        <taxon>Coscinodiscophyceae</taxon>
        <taxon>Chaetocerotophycidae</taxon>
        <taxon>Chaetocerotales</taxon>
        <taxon>Chaetocerotaceae</taxon>
        <taxon>Chaetoceros</taxon>
    </lineage>
</organism>
<dbReference type="AlphaFoldDB" id="A0A6S8WA41"/>
<dbReference type="InterPro" id="IPR016689">
    <property type="entry name" value="ESCRT-2_cplx_Snf8"/>
</dbReference>
<gene>
    <name evidence="3" type="ORF">CDEB00056_LOCUS14158</name>
    <name evidence="4" type="ORF">CDEB00056_LOCUS14161</name>
</gene>
<dbReference type="EMBL" id="HBIO01018448">
    <property type="protein sequence ID" value="CAE0469308.1"/>
    <property type="molecule type" value="Transcribed_RNA"/>
</dbReference>
<proteinExistence type="inferred from homology"/>
<accession>A0A6S8WA41</accession>
<sequence>MAHRRGRAGIGRMNAGAGAKLKYTKKAEEIKEVSLQSAVSTVKQLEVKLTEFAKTHHKAIQQDPAFRHKFLSMCAPLGVDPLTSKKSFWSFLNMGDFYHELAVKVAEVCYAYKSKNGGIMALKEVRRVLNIRGRTKFKLNANENANAKEKERKTTSTSTSTSAGSPGKYSEDDIIVAIGKLSKLGSGFRTVMVGSTRMVLSVPTELDNDHVQVIQCAQTVFAERREGISFDQVREMTQTQTQTQTQQWSDDRVKRALDLLLAEGMAWLDRFNGHEYYWFPSVWKEGMSEDTQ</sequence>
<dbReference type="GO" id="GO:0043328">
    <property type="term" value="P:protein transport to vacuole involved in ubiquitin-dependent protein catabolic process via the multivesicular body sorting pathway"/>
    <property type="evidence" value="ECO:0007669"/>
    <property type="project" value="TreeGrafter"/>
</dbReference>
<dbReference type="GO" id="GO:0000814">
    <property type="term" value="C:ESCRT II complex"/>
    <property type="evidence" value="ECO:0007669"/>
    <property type="project" value="InterPro"/>
</dbReference>
<name>A0A6S8WA41_9STRA</name>
<feature type="region of interest" description="Disordered" evidence="2">
    <location>
        <begin position="140"/>
        <end position="167"/>
    </location>
</feature>
<evidence type="ECO:0000256" key="1">
    <source>
        <dbReference type="ARBA" id="ARBA00009834"/>
    </source>
</evidence>
<dbReference type="Gene3D" id="1.10.10.10">
    <property type="entry name" value="Winged helix-like DNA-binding domain superfamily/Winged helix DNA-binding domain"/>
    <property type="match status" value="2"/>
</dbReference>
<dbReference type="InterPro" id="IPR036388">
    <property type="entry name" value="WH-like_DNA-bd_sf"/>
</dbReference>
<dbReference type="Pfam" id="PF04157">
    <property type="entry name" value="EAP30"/>
    <property type="match status" value="1"/>
</dbReference>
<dbReference type="PANTHER" id="PTHR12806">
    <property type="entry name" value="EAP30 SUBUNIT OF ELL COMPLEX"/>
    <property type="match status" value="1"/>
</dbReference>